<proteinExistence type="predicted"/>
<gene>
    <name evidence="7" type="ORF">M0811_09472</name>
</gene>
<dbReference type="SMART" id="SM00456">
    <property type="entry name" value="WW"/>
    <property type="match status" value="1"/>
</dbReference>
<evidence type="ECO:0000313" key="8">
    <source>
        <dbReference type="Proteomes" id="UP001149090"/>
    </source>
</evidence>
<dbReference type="FunFam" id="2.20.70.10:FF:000017">
    <property type="entry name" value="E3 ubiquitin-protein ligase"/>
    <property type="match status" value="1"/>
</dbReference>
<evidence type="ECO:0000259" key="6">
    <source>
        <dbReference type="PROSITE" id="PS50020"/>
    </source>
</evidence>
<dbReference type="SUPFAM" id="SSF51045">
    <property type="entry name" value="WW domain"/>
    <property type="match status" value="1"/>
</dbReference>
<dbReference type="PANTHER" id="PTHR17616">
    <property type="entry name" value="YES-ASSOCIATED PROTEIN YAP1 FAMILY MEMBER"/>
    <property type="match status" value="1"/>
</dbReference>
<dbReference type="PROSITE" id="PS50020">
    <property type="entry name" value="WW_DOMAIN_2"/>
    <property type="match status" value="1"/>
</dbReference>
<evidence type="ECO:0000313" key="7">
    <source>
        <dbReference type="EMBL" id="KAJ5072775.1"/>
    </source>
</evidence>
<accession>A0A9Q0LHY7</accession>
<feature type="region of interest" description="Disordered" evidence="5">
    <location>
        <begin position="211"/>
        <end position="289"/>
    </location>
</feature>
<feature type="compositionally biased region" description="Polar residues" evidence="5">
    <location>
        <begin position="272"/>
        <end position="289"/>
    </location>
</feature>
<keyword evidence="8" id="KW-1185">Reference proteome</keyword>
<dbReference type="PROSITE" id="PS01159">
    <property type="entry name" value="WW_DOMAIN_1"/>
    <property type="match status" value="1"/>
</dbReference>
<dbReference type="EMBL" id="JAPDFW010000080">
    <property type="protein sequence ID" value="KAJ5072775.1"/>
    <property type="molecule type" value="Genomic_DNA"/>
</dbReference>
<feature type="region of interest" description="Disordered" evidence="5">
    <location>
        <begin position="23"/>
        <end position="107"/>
    </location>
</feature>
<reference evidence="7" key="1">
    <citation type="submission" date="2022-10" db="EMBL/GenBank/DDBJ databases">
        <title>Novel sulphate-reducing endosymbionts in the free-living metamonad Anaeramoeba.</title>
        <authorList>
            <person name="Jerlstrom-Hultqvist J."/>
            <person name="Cepicka I."/>
            <person name="Gallot-Lavallee L."/>
            <person name="Salas-Leiva D."/>
            <person name="Curtis B.A."/>
            <person name="Zahonova K."/>
            <person name="Pipaliya S."/>
            <person name="Dacks J."/>
            <person name="Roger A.J."/>
        </authorList>
    </citation>
    <scope>NUCLEOTIDE SEQUENCE</scope>
    <source>
        <strain evidence="7">BMAN</strain>
    </source>
</reference>
<evidence type="ECO:0000256" key="1">
    <source>
        <dbReference type="ARBA" id="ARBA00004123"/>
    </source>
</evidence>
<feature type="compositionally biased region" description="Basic and acidic residues" evidence="5">
    <location>
        <begin position="23"/>
        <end position="96"/>
    </location>
</feature>
<dbReference type="PANTHER" id="PTHR17616:SF8">
    <property type="entry name" value="TRANSCRIPTIONAL COACTIVATOR YORKIE"/>
    <property type="match status" value="1"/>
</dbReference>
<feature type="compositionally biased region" description="Low complexity" evidence="5">
    <location>
        <begin position="169"/>
        <end position="184"/>
    </location>
</feature>
<dbReference type="Proteomes" id="UP001149090">
    <property type="component" value="Unassembled WGS sequence"/>
</dbReference>
<evidence type="ECO:0000256" key="5">
    <source>
        <dbReference type="SAM" id="MobiDB-lite"/>
    </source>
</evidence>
<sequence length="289" mass="34603">MKAYEKYQAEKERLEREAQELKLQQEREKREREEREERERREREERERREREERERREREQRERREREERERREREKRERKERERREREQREREQKANLPPKMLMTPNLSNVINLGMNMPMNTTGPVNFSMHTSTTSPSLQRNYQTQSTSTSTITNPTTRSQSLGFFNTTKPQTQPQTQTQTQPSMFSGRTGLQQTLSTRLQYLKSAFPTANFNTTQPTRSNSYSPPQTSVNSSPNSQPLPPGWEQRTDSNGRVYFVDHNTKTTSWKDPRQKSSTAFNPSGVFQSTRRY</sequence>
<dbReference type="Gene3D" id="2.20.70.10">
    <property type="match status" value="1"/>
</dbReference>
<feature type="compositionally biased region" description="Polar residues" evidence="5">
    <location>
        <begin position="211"/>
        <end position="237"/>
    </location>
</feature>
<feature type="domain" description="WW" evidence="6">
    <location>
        <begin position="238"/>
        <end position="271"/>
    </location>
</feature>
<dbReference type="GO" id="GO:0045944">
    <property type="term" value="P:positive regulation of transcription by RNA polymerase II"/>
    <property type="evidence" value="ECO:0007669"/>
    <property type="project" value="TreeGrafter"/>
</dbReference>
<keyword evidence="3" id="KW-0963">Cytoplasm</keyword>
<dbReference type="InterPro" id="IPR001202">
    <property type="entry name" value="WW_dom"/>
</dbReference>
<dbReference type="InterPro" id="IPR036020">
    <property type="entry name" value="WW_dom_sf"/>
</dbReference>
<comment type="subcellular location">
    <subcellularLocation>
        <location evidence="2">Cytoplasm</location>
    </subcellularLocation>
    <subcellularLocation>
        <location evidence="1">Nucleus</location>
    </subcellularLocation>
</comment>
<feature type="region of interest" description="Disordered" evidence="5">
    <location>
        <begin position="132"/>
        <end position="189"/>
    </location>
</feature>
<feature type="compositionally biased region" description="Low complexity" evidence="5">
    <location>
        <begin position="141"/>
        <end position="162"/>
    </location>
</feature>
<name>A0A9Q0LHY7_ANAIG</name>
<feature type="compositionally biased region" description="Basic and acidic residues" evidence="5">
    <location>
        <begin position="259"/>
        <end position="271"/>
    </location>
</feature>
<dbReference type="OrthoDB" id="3045089at2759"/>
<organism evidence="7 8">
    <name type="scientific">Anaeramoeba ignava</name>
    <name type="common">Anaerobic marine amoeba</name>
    <dbReference type="NCBI Taxonomy" id="1746090"/>
    <lineage>
        <taxon>Eukaryota</taxon>
        <taxon>Metamonada</taxon>
        <taxon>Anaeramoebidae</taxon>
        <taxon>Anaeramoeba</taxon>
    </lineage>
</organism>
<keyword evidence="4" id="KW-0539">Nucleus</keyword>
<evidence type="ECO:0000256" key="3">
    <source>
        <dbReference type="ARBA" id="ARBA00022490"/>
    </source>
</evidence>
<dbReference type="AlphaFoldDB" id="A0A9Q0LHY7"/>
<dbReference type="InterPro" id="IPR051583">
    <property type="entry name" value="YAP1"/>
</dbReference>
<protein>
    <submittedName>
        <fullName evidence="7">Transcriptional coactivator yorkie</fullName>
    </submittedName>
</protein>
<comment type="caution">
    <text evidence="7">The sequence shown here is derived from an EMBL/GenBank/DDBJ whole genome shotgun (WGS) entry which is preliminary data.</text>
</comment>
<evidence type="ECO:0000256" key="2">
    <source>
        <dbReference type="ARBA" id="ARBA00004496"/>
    </source>
</evidence>
<dbReference type="GO" id="GO:0005634">
    <property type="term" value="C:nucleus"/>
    <property type="evidence" value="ECO:0007669"/>
    <property type="project" value="UniProtKB-SubCell"/>
</dbReference>
<dbReference type="CDD" id="cd00201">
    <property type="entry name" value="WW"/>
    <property type="match status" value="1"/>
</dbReference>
<dbReference type="GO" id="GO:0035329">
    <property type="term" value="P:hippo signaling"/>
    <property type="evidence" value="ECO:0007669"/>
    <property type="project" value="TreeGrafter"/>
</dbReference>
<dbReference type="GO" id="GO:0005737">
    <property type="term" value="C:cytoplasm"/>
    <property type="evidence" value="ECO:0007669"/>
    <property type="project" value="UniProtKB-SubCell"/>
</dbReference>
<dbReference type="Pfam" id="PF00397">
    <property type="entry name" value="WW"/>
    <property type="match status" value="1"/>
</dbReference>
<dbReference type="GO" id="GO:0003713">
    <property type="term" value="F:transcription coactivator activity"/>
    <property type="evidence" value="ECO:0007669"/>
    <property type="project" value="TreeGrafter"/>
</dbReference>
<evidence type="ECO:0000256" key="4">
    <source>
        <dbReference type="ARBA" id="ARBA00023242"/>
    </source>
</evidence>